<dbReference type="Gene3D" id="1.20.1070.10">
    <property type="entry name" value="Rhodopsin 7-helix transmembrane proteins"/>
    <property type="match status" value="1"/>
</dbReference>
<feature type="transmembrane region" description="Helical" evidence="5">
    <location>
        <begin position="443"/>
        <end position="466"/>
    </location>
</feature>
<dbReference type="GO" id="GO:0004930">
    <property type="term" value="F:G protein-coupled receptor activity"/>
    <property type="evidence" value="ECO:0007669"/>
    <property type="project" value="InterPro"/>
</dbReference>
<keyword evidence="4 5" id="KW-0472">Membrane</keyword>
<dbReference type="Pfam" id="PF22259">
    <property type="entry name" value="GPR128_GAIN_subdomA"/>
    <property type="match status" value="1"/>
</dbReference>
<feature type="transmembrane region" description="Helical" evidence="5">
    <location>
        <begin position="254"/>
        <end position="272"/>
    </location>
</feature>
<dbReference type="PROSITE" id="PS50261">
    <property type="entry name" value="G_PROTEIN_RECEP_F2_4"/>
    <property type="match status" value="1"/>
</dbReference>
<dbReference type="InterPro" id="IPR000832">
    <property type="entry name" value="GPCR_2_secretin-like"/>
</dbReference>
<gene>
    <name evidence="7" type="ORF">PFLUV_G00277120</name>
</gene>
<keyword evidence="2 5" id="KW-0812">Transmembrane</keyword>
<feature type="transmembrane region" description="Helical" evidence="5">
    <location>
        <begin position="514"/>
        <end position="538"/>
    </location>
</feature>
<evidence type="ECO:0000259" key="6">
    <source>
        <dbReference type="PROSITE" id="PS50261"/>
    </source>
</evidence>
<dbReference type="Pfam" id="PF00002">
    <property type="entry name" value="7tm_2"/>
    <property type="match status" value="1"/>
</dbReference>
<dbReference type="GO" id="GO:0007166">
    <property type="term" value="P:cell surface receptor signaling pathway"/>
    <property type="evidence" value="ECO:0007669"/>
    <property type="project" value="InterPro"/>
</dbReference>
<feature type="transmembrane region" description="Helical" evidence="5">
    <location>
        <begin position="388"/>
        <end position="412"/>
    </location>
</feature>
<organism evidence="7 8">
    <name type="scientific">Perca fluviatilis</name>
    <name type="common">European perch</name>
    <dbReference type="NCBI Taxonomy" id="8168"/>
    <lineage>
        <taxon>Eukaryota</taxon>
        <taxon>Metazoa</taxon>
        <taxon>Chordata</taxon>
        <taxon>Craniata</taxon>
        <taxon>Vertebrata</taxon>
        <taxon>Euteleostomi</taxon>
        <taxon>Actinopterygii</taxon>
        <taxon>Neopterygii</taxon>
        <taxon>Teleostei</taxon>
        <taxon>Neoteleostei</taxon>
        <taxon>Acanthomorphata</taxon>
        <taxon>Eupercaria</taxon>
        <taxon>Perciformes</taxon>
        <taxon>Percoidei</taxon>
        <taxon>Percidae</taxon>
        <taxon>Percinae</taxon>
        <taxon>Perca</taxon>
    </lineage>
</organism>
<dbReference type="InterPro" id="IPR053985">
    <property type="entry name" value="GPR128_GAIN_subdom_A"/>
</dbReference>
<reference evidence="7 8" key="1">
    <citation type="submission" date="2019-06" db="EMBL/GenBank/DDBJ databases">
        <title>A chromosome-scale genome assembly of the European perch, Perca fluviatilis.</title>
        <authorList>
            <person name="Roques C."/>
            <person name="Zahm M."/>
            <person name="Cabau C."/>
            <person name="Klopp C."/>
            <person name="Bouchez O."/>
            <person name="Donnadieu C."/>
            <person name="Kuhl H."/>
            <person name="Gislard M."/>
            <person name="Guendouz S."/>
            <person name="Journot L."/>
            <person name="Haffray P."/>
            <person name="Bestin A."/>
            <person name="Morvezen R."/>
            <person name="Feron R."/>
            <person name="Wen M."/>
            <person name="Jouanno E."/>
            <person name="Herpin A."/>
            <person name="Schartl M."/>
            <person name="Postlethwait J."/>
            <person name="Schaerlinger B."/>
            <person name="Chardard D."/>
            <person name="Lecocq T."/>
            <person name="Poncet C."/>
            <person name="Jaffrelo L."/>
            <person name="Lampietro C."/>
            <person name="Guiguen Y."/>
        </authorList>
    </citation>
    <scope>NUCLEOTIDE SEQUENCE [LARGE SCALE GENOMIC DNA]</scope>
    <source>
        <tissue evidence="7">Blood</tissue>
    </source>
</reference>
<dbReference type="Pfam" id="PF22261">
    <property type="entry name" value="GPR128_GAIN_subdom_B"/>
    <property type="match status" value="1"/>
</dbReference>
<keyword evidence="8" id="KW-1185">Reference proteome</keyword>
<proteinExistence type="predicted"/>
<keyword evidence="3 5" id="KW-1133">Transmembrane helix</keyword>
<dbReference type="PANTHER" id="PTHR47767">
    <property type="entry name" value="ADHESION G PROTEIN-COUPLED RECEPTOR G7"/>
    <property type="match status" value="1"/>
</dbReference>
<comment type="caution">
    <text evidence="7">The sequence shown here is derived from an EMBL/GenBank/DDBJ whole genome shotgun (WGS) entry which is preliminary data.</text>
</comment>
<feature type="domain" description="G-protein coupled receptors family 2 profile 2" evidence="6">
    <location>
        <begin position="251"/>
        <end position="542"/>
    </location>
</feature>
<sequence>MTTDSGKRYLNNVFLSQLNGSADLETLAASAQMLTSQPENLTAEEVTTAAQIADTLLSSENVSQSVREAAVATVSQILNTNPPDNIQENNATLRLTQTLSSLSVDLSLISNDSKLVQPNIVVQSAQISAADTQGVQFTALSGTSGSFVADRIQLDTNTSAIAVETGFIADAVVYLQFPPGGAAGRLQTPSNVSVGFVLYQNDHFFHSRRYRRRRASVRVLSANVSGLEPQQVQMLFRPMSFRENYEYAEVLDTFSIVGLSFSILGLVVTIIHHITDNFKRNSGDWKNYRNSQLALLSTCFSLLAFIITFLSGVTNRRQDAGEDDALLDTETNGVLDSDEYVAADSGPCSGVTALLHFFLLATFMWNSMYATQLVLLVRKMRQNLPPYWTPLSATVGWGVPAVVMAITLGIAYRVDDPLGYRQEEFCWLAALDKSKDFDFGKPMFWGFLLPIGLILIYNIVLLVLVSQTTCRTDPTLTSSNPRSVWRNFLISFSLAVLLGLSWTLGYLVLVTTGYAHLVLSILFCLCTTTQGLQIFVLFTARKPSFRAGVLQVVHTISSVNIQLREFSYNLLREWTHSTESYRELTV</sequence>
<dbReference type="AlphaFoldDB" id="A0A6A5E1J8"/>
<evidence type="ECO:0000256" key="3">
    <source>
        <dbReference type="ARBA" id="ARBA00022989"/>
    </source>
</evidence>
<evidence type="ECO:0000256" key="5">
    <source>
        <dbReference type="SAM" id="Phobius"/>
    </source>
</evidence>
<evidence type="ECO:0000313" key="8">
    <source>
        <dbReference type="Proteomes" id="UP000465112"/>
    </source>
</evidence>
<comment type="subcellular location">
    <subcellularLocation>
        <location evidence="1">Membrane</location>
        <topology evidence="1">Multi-pass membrane protein</topology>
    </subcellularLocation>
</comment>
<protein>
    <recommendedName>
        <fullName evidence="6">G-protein coupled receptors family 2 profile 2 domain-containing protein</fullName>
    </recommendedName>
</protein>
<evidence type="ECO:0000256" key="1">
    <source>
        <dbReference type="ARBA" id="ARBA00004141"/>
    </source>
</evidence>
<evidence type="ECO:0000313" key="7">
    <source>
        <dbReference type="EMBL" id="KAF1372018.1"/>
    </source>
</evidence>
<accession>A0A6A5E1J8</accession>
<evidence type="ECO:0000256" key="2">
    <source>
        <dbReference type="ARBA" id="ARBA00022692"/>
    </source>
</evidence>
<feature type="transmembrane region" description="Helical" evidence="5">
    <location>
        <begin position="487"/>
        <end position="508"/>
    </location>
</feature>
<dbReference type="InterPro" id="IPR053066">
    <property type="entry name" value="ADGR_G7"/>
</dbReference>
<dbReference type="InterPro" id="IPR053986">
    <property type="entry name" value="GPR128_GAIN_subdom_B"/>
</dbReference>
<dbReference type="EMBL" id="VHII01000024">
    <property type="protein sequence ID" value="KAF1372018.1"/>
    <property type="molecule type" value="Genomic_DNA"/>
</dbReference>
<name>A0A6A5E1J8_PERFL</name>
<dbReference type="PANTHER" id="PTHR47767:SF1">
    <property type="entry name" value="ADHESION G PROTEIN-COUPLED RECEPTOR G7"/>
    <property type="match status" value="1"/>
</dbReference>
<dbReference type="InterPro" id="IPR017981">
    <property type="entry name" value="GPCR_2-like_7TM"/>
</dbReference>
<dbReference type="GO" id="GO:0016020">
    <property type="term" value="C:membrane"/>
    <property type="evidence" value="ECO:0007669"/>
    <property type="project" value="UniProtKB-SubCell"/>
</dbReference>
<feature type="transmembrane region" description="Helical" evidence="5">
    <location>
        <begin position="354"/>
        <end position="376"/>
    </location>
</feature>
<dbReference type="Proteomes" id="UP000465112">
    <property type="component" value="Chromosome 24"/>
</dbReference>
<feature type="transmembrane region" description="Helical" evidence="5">
    <location>
        <begin position="293"/>
        <end position="313"/>
    </location>
</feature>
<evidence type="ECO:0000256" key="4">
    <source>
        <dbReference type="ARBA" id="ARBA00023136"/>
    </source>
</evidence>